<dbReference type="InterPro" id="IPR001173">
    <property type="entry name" value="Glyco_trans_2-like"/>
</dbReference>
<evidence type="ECO:0000313" key="8">
    <source>
        <dbReference type="Proteomes" id="UP000215181"/>
    </source>
</evidence>
<dbReference type="AlphaFoldDB" id="A0A235F1H9"/>
<dbReference type="InterPro" id="IPR026461">
    <property type="entry name" value="Trfase_2_rSAM/seldom_assoc"/>
</dbReference>
<evidence type="ECO:0000256" key="4">
    <source>
        <dbReference type="ARBA" id="ARBA00022679"/>
    </source>
</evidence>
<reference evidence="7 8" key="1">
    <citation type="submission" date="2017-07" db="EMBL/GenBank/DDBJ databases">
        <title>Thauera sp. KNDSS-Mac4 genome sequence and assembly.</title>
        <authorList>
            <person name="Mayilraj S."/>
        </authorList>
    </citation>
    <scope>NUCLEOTIDE SEQUENCE [LARGE SCALE GENOMIC DNA]</scope>
    <source>
        <strain evidence="7 8">KNDSS-Mac4</strain>
    </source>
</reference>
<evidence type="ECO:0000256" key="3">
    <source>
        <dbReference type="ARBA" id="ARBA00022676"/>
    </source>
</evidence>
<dbReference type="PANTHER" id="PTHR43646:SF2">
    <property type="entry name" value="GLYCOSYLTRANSFERASE 2-LIKE DOMAIN-CONTAINING PROTEIN"/>
    <property type="match status" value="1"/>
</dbReference>
<sequence length="243" mass="26065">MPEPERAPRSVADGAESGLSIVMPVLDEATGIVARLQSLQSLRREGVELIVVDGGSQDDTVALAGPLADRVVATGRGRGRQMNAGAVCARGTTLLFLHADTALPPDAMSAVRHALAGGAAWGRFDVRIVDGPAGVAVVAWAMNLRSRITGIATGDQAMFCTREAFSAAGGFPEIALMEDIVLSQRLRAISRPACRRQRVETSGRRWAHHGLVRTVLTMWWLRLRFWLGASPDALARAYGYTPR</sequence>
<dbReference type="PANTHER" id="PTHR43646">
    <property type="entry name" value="GLYCOSYLTRANSFERASE"/>
    <property type="match status" value="1"/>
</dbReference>
<dbReference type="GO" id="GO:0005886">
    <property type="term" value="C:plasma membrane"/>
    <property type="evidence" value="ECO:0007669"/>
    <property type="project" value="UniProtKB-SubCell"/>
</dbReference>
<name>A0A235F1H9_9RHOO</name>
<dbReference type="Pfam" id="PF00535">
    <property type="entry name" value="Glycos_transf_2"/>
    <property type="match status" value="1"/>
</dbReference>
<evidence type="ECO:0000256" key="5">
    <source>
        <dbReference type="ARBA" id="ARBA00023136"/>
    </source>
</evidence>
<dbReference type="Proteomes" id="UP000215181">
    <property type="component" value="Unassembled WGS sequence"/>
</dbReference>
<evidence type="ECO:0000313" key="7">
    <source>
        <dbReference type="EMBL" id="OYD54707.1"/>
    </source>
</evidence>
<evidence type="ECO:0000256" key="2">
    <source>
        <dbReference type="ARBA" id="ARBA00022475"/>
    </source>
</evidence>
<dbReference type="Gene3D" id="3.90.550.10">
    <property type="entry name" value="Spore Coat Polysaccharide Biosynthesis Protein SpsA, Chain A"/>
    <property type="match status" value="1"/>
</dbReference>
<keyword evidence="3" id="KW-0328">Glycosyltransferase</keyword>
<gene>
    <name evidence="7" type="ORF">CGK74_07990</name>
</gene>
<accession>A0A235F1H9</accession>
<dbReference type="CDD" id="cd02522">
    <property type="entry name" value="GT_2_like_a"/>
    <property type="match status" value="1"/>
</dbReference>
<dbReference type="SUPFAM" id="SSF53448">
    <property type="entry name" value="Nucleotide-diphospho-sugar transferases"/>
    <property type="match status" value="1"/>
</dbReference>
<proteinExistence type="predicted"/>
<feature type="domain" description="Glycosyltransferase 2-like" evidence="6">
    <location>
        <begin position="20"/>
        <end position="129"/>
    </location>
</feature>
<comment type="subcellular location">
    <subcellularLocation>
        <location evidence="1">Cell membrane</location>
    </subcellularLocation>
</comment>
<dbReference type="EMBL" id="NOIH01000007">
    <property type="protein sequence ID" value="OYD54707.1"/>
    <property type="molecule type" value="Genomic_DNA"/>
</dbReference>
<dbReference type="OrthoDB" id="5291101at2"/>
<dbReference type="NCBIfam" id="TIGR04283">
    <property type="entry name" value="glyco_like_mftF"/>
    <property type="match status" value="1"/>
</dbReference>
<protein>
    <submittedName>
        <fullName evidence="7">Glycosyl transferase</fullName>
    </submittedName>
</protein>
<keyword evidence="4 7" id="KW-0808">Transferase</keyword>
<comment type="caution">
    <text evidence="7">The sequence shown here is derived from an EMBL/GenBank/DDBJ whole genome shotgun (WGS) entry which is preliminary data.</text>
</comment>
<organism evidence="7 8">
    <name type="scientific">Thauera propionica</name>
    <dbReference type="NCBI Taxonomy" id="2019431"/>
    <lineage>
        <taxon>Bacteria</taxon>
        <taxon>Pseudomonadati</taxon>
        <taxon>Pseudomonadota</taxon>
        <taxon>Betaproteobacteria</taxon>
        <taxon>Rhodocyclales</taxon>
        <taxon>Zoogloeaceae</taxon>
        <taxon>Thauera</taxon>
    </lineage>
</organism>
<keyword evidence="8" id="KW-1185">Reference proteome</keyword>
<keyword evidence="2" id="KW-1003">Cell membrane</keyword>
<evidence type="ECO:0000256" key="1">
    <source>
        <dbReference type="ARBA" id="ARBA00004236"/>
    </source>
</evidence>
<keyword evidence="5" id="KW-0472">Membrane</keyword>
<evidence type="ECO:0000259" key="6">
    <source>
        <dbReference type="Pfam" id="PF00535"/>
    </source>
</evidence>
<dbReference type="InterPro" id="IPR029044">
    <property type="entry name" value="Nucleotide-diphossugar_trans"/>
</dbReference>
<dbReference type="GO" id="GO:0016757">
    <property type="term" value="F:glycosyltransferase activity"/>
    <property type="evidence" value="ECO:0007669"/>
    <property type="project" value="UniProtKB-KW"/>
</dbReference>